<evidence type="ECO:0000313" key="2">
    <source>
        <dbReference type="Proteomes" id="UP000000493"/>
    </source>
</evidence>
<dbReference type="EMBL" id="CP002860">
    <property type="protein sequence ID" value="AEI51984.1"/>
    <property type="molecule type" value="Genomic_DNA"/>
</dbReference>
<proteinExistence type="predicted"/>
<reference evidence="1 2" key="2">
    <citation type="journal article" date="2012" name="Stand. Genomic Sci.">
        <title>Complete genome sequence of the aquatic bacterium Runella slithyformis type strain (LSU 4(T)).</title>
        <authorList>
            <person name="Copeland A."/>
            <person name="Zhang X."/>
            <person name="Misra M."/>
            <person name="Lapidus A."/>
            <person name="Nolan M."/>
            <person name="Lucas S."/>
            <person name="Deshpande S."/>
            <person name="Cheng J.F."/>
            <person name="Tapia R."/>
            <person name="Goodwin L.A."/>
            <person name="Pitluck S."/>
            <person name="Liolios K."/>
            <person name="Pagani I."/>
            <person name="Ivanova N."/>
            <person name="Mikhailova N."/>
            <person name="Pati A."/>
            <person name="Chen A."/>
            <person name="Palaniappan K."/>
            <person name="Land M."/>
            <person name="Hauser L."/>
            <person name="Pan C."/>
            <person name="Jeffries C.D."/>
            <person name="Detter J.C."/>
            <person name="Brambilla E.M."/>
            <person name="Rohde M."/>
            <person name="Djao O.D."/>
            <person name="Goker M."/>
            <person name="Sikorski J."/>
            <person name="Tindall B.J."/>
            <person name="Woyke T."/>
            <person name="Bristow J."/>
            <person name="Eisen J.A."/>
            <person name="Markowitz V."/>
            <person name="Hugenholtz P."/>
            <person name="Kyrpides N.C."/>
            <person name="Klenk H.P."/>
            <person name="Mavromatis K."/>
        </authorList>
    </citation>
    <scope>NUCLEOTIDE SEQUENCE [LARGE SCALE GENOMIC DNA]</scope>
    <source>
        <strain evidence="2">ATCC 29530 / DSM 19594 / LMG 11500 / NCIMB 11436 / LSU 4</strain>
    </source>
</reference>
<keyword evidence="2" id="KW-1185">Reference proteome</keyword>
<sequence length="170" mass="19116">MQDCKVRISSVGTAAVAYHSSYREKQGNRQTAAGTTSPIFKAYQRQNSGDCSPLSNNYSKLIELNHRMCEVSRVVRTESKRSFKISSGTGMSTNWRFLRLNRSRVSNRQMNSYKSFNNTRIGPIYDGFRADSLLKSYNFSEALETDPNGNVTTINGSSFSILEQTKCIPV</sequence>
<protein>
    <submittedName>
        <fullName evidence="1">Uncharacterized protein</fullName>
    </submittedName>
</protein>
<dbReference type="AlphaFoldDB" id="A0A7U4E8Z4"/>
<name>A0A7U4E8Z4_RUNSL</name>
<evidence type="ECO:0000313" key="1">
    <source>
        <dbReference type="EMBL" id="AEI51984.1"/>
    </source>
</evidence>
<reference evidence="2" key="1">
    <citation type="submission" date="2011-06" db="EMBL/GenBank/DDBJ databases">
        <title>The complete genome of plasmid 1 of Runella slithyformis DSM 19594.</title>
        <authorList>
            <consortium name="US DOE Joint Genome Institute (JGI-PGF)"/>
            <person name="Lucas S."/>
            <person name="Han J."/>
            <person name="Lapidus A."/>
            <person name="Bruce D."/>
            <person name="Goodwin L."/>
            <person name="Pitluck S."/>
            <person name="Peters L."/>
            <person name="Kyrpides N."/>
            <person name="Mavromatis K."/>
            <person name="Ivanova N."/>
            <person name="Ovchinnikova G."/>
            <person name="Zhang X."/>
            <person name="Misra M."/>
            <person name="Detter J.C."/>
            <person name="Tapia R."/>
            <person name="Han C."/>
            <person name="Land M."/>
            <person name="Hauser L."/>
            <person name="Markowitz V."/>
            <person name="Cheng J.-F."/>
            <person name="Hugenholtz P."/>
            <person name="Woyke T."/>
            <person name="Wu D."/>
            <person name="Tindall B."/>
            <person name="Faehrich R."/>
            <person name="Brambilla E."/>
            <person name="Klenk H.-P."/>
            <person name="Eisen J.A."/>
        </authorList>
    </citation>
    <scope>NUCLEOTIDE SEQUENCE [LARGE SCALE GENOMIC DNA]</scope>
    <source>
        <strain evidence="2">ATCC 29530 / DSM 19594 / LMG 11500 / NCIMB 11436 / LSU 4</strain>
        <plasmid evidence="2">pRUNSL01</plasmid>
    </source>
</reference>
<dbReference type="Proteomes" id="UP000000493">
    <property type="component" value="Plasmid pRUNSL01"/>
</dbReference>
<organism evidence="1 2">
    <name type="scientific">Runella slithyformis (strain ATCC 29530 / DSM 19594 / LMG 11500 / NCIMB 11436 / LSU 4)</name>
    <dbReference type="NCBI Taxonomy" id="761193"/>
    <lineage>
        <taxon>Bacteria</taxon>
        <taxon>Pseudomonadati</taxon>
        <taxon>Bacteroidota</taxon>
        <taxon>Cytophagia</taxon>
        <taxon>Cytophagales</taxon>
        <taxon>Spirosomataceae</taxon>
        <taxon>Runella</taxon>
    </lineage>
</organism>
<geneLocation type="plasmid" evidence="1 2">
    <name>pRUNSL01</name>
</geneLocation>
<keyword evidence="1" id="KW-0614">Plasmid</keyword>
<gene>
    <name evidence="1" type="ordered locus">Runsl_5695</name>
</gene>
<accession>A0A7U4E8Z4</accession>
<dbReference type="KEGG" id="rsi:Runsl_5695"/>